<gene>
    <name evidence="1" type="ORF">JCM21738_3089</name>
</gene>
<comment type="caution">
    <text evidence="1">The sequence shown here is derived from an EMBL/GenBank/DDBJ whole genome shotgun (WGS) entry which is preliminary data.</text>
</comment>
<sequence length="59" mass="6847">MGVMELGVPPKERAKIYRRAIVKETDDFAYVDPVEVRVKFRNYTKAGLLRLPSFNGWCD</sequence>
<accession>W4RQ06</accession>
<proteinExistence type="predicted"/>
<protein>
    <submittedName>
        <fullName evidence="1">Uncharacterized protein</fullName>
    </submittedName>
</protein>
<name>W4RQ06_9BACI</name>
<dbReference type="Proteomes" id="UP000018949">
    <property type="component" value="Unassembled WGS sequence"/>
</dbReference>
<evidence type="ECO:0000313" key="2">
    <source>
        <dbReference type="Proteomes" id="UP000018949"/>
    </source>
</evidence>
<dbReference type="AlphaFoldDB" id="W4RQ06"/>
<keyword evidence="2" id="KW-1185">Reference proteome</keyword>
<dbReference type="EMBL" id="BAUW01000038">
    <property type="protein sequence ID" value="GAE46207.1"/>
    <property type="molecule type" value="Genomic_DNA"/>
</dbReference>
<evidence type="ECO:0000313" key="1">
    <source>
        <dbReference type="EMBL" id="GAE46207.1"/>
    </source>
</evidence>
<organism evidence="1 2">
    <name type="scientific">Mesobacillus boroniphilus JCM 21738</name>
    <dbReference type="NCBI Taxonomy" id="1294265"/>
    <lineage>
        <taxon>Bacteria</taxon>
        <taxon>Bacillati</taxon>
        <taxon>Bacillota</taxon>
        <taxon>Bacilli</taxon>
        <taxon>Bacillales</taxon>
        <taxon>Bacillaceae</taxon>
        <taxon>Mesobacillus</taxon>
    </lineage>
</organism>
<reference evidence="1 2" key="1">
    <citation type="submission" date="2013-12" db="EMBL/GenBank/DDBJ databases">
        <title>NBRP : Genome information of microbial organism related human and environment.</title>
        <authorList>
            <person name="Hattori M."/>
            <person name="Oshima K."/>
            <person name="Inaba H."/>
            <person name="Suda W."/>
            <person name="Sakamoto M."/>
            <person name="Iino T."/>
            <person name="Kitahara M."/>
            <person name="Oshida Y."/>
            <person name="Iida T."/>
            <person name="Kudo T."/>
            <person name="Itoh T."/>
            <person name="Ahmed I."/>
            <person name="Ohkuma M."/>
        </authorList>
    </citation>
    <scope>NUCLEOTIDE SEQUENCE [LARGE SCALE GENOMIC DNA]</scope>
    <source>
        <strain evidence="1 2">JCM 21738</strain>
    </source>
</reference>